<dbReference type="Gene3D" id="2.170.270.10">
    <property type="entry name" value="SET domain"/>
    <property type="match status" value="1"/>
</dbReference>
<dbReference type="CDD" id="cd20071">
    <property type="entry name" value="SET_SMYD"/>
    <property type="match status" value="1"/>
</dbReference>
<dbReference type="InterPro" id="IPR001214">
    <property type="entry name" value="SET_dom"/>
</dbReference>
<protein>
    <submittedName>
        <fullName evidence="2">SET domain-containing protein</fullName>
    </submittedName>
</protein>
<evidence type="ECO:0000259" key="1">
    <source>
        <dbReference type="PROSITE" id="PS50280"/>
    </source>
</evidence>
<dbReference type="SMART" id="SM00317">
    <property type="entry name" value="SET"/>
    <property type="match status" value="1"/>
</dbReference>
<dbReference type="InterPro" id="IPR053185">
    <property type="entry name" value="SET_domain_protein"/>
</dbReference>
<dbReference type="PROSITE" id="PS50280">
    <property type="entry name" value="SET"/>
    <property type="match status" value="1"/>
</dbReference>
<evidence type="ECO:0000313" key="3">
    <source>
        <dbReference type="Proteomes" id="UP000807469"/>
    </source>
</evidence>
<sequence length="338" mass="37665">MTLVTIPPRGSDTAVNEDDYCELLTTEATKTRILNAPGFPKPVPRLYAGQSPLYEVNMTPEWRLDIFATRKIKAGEIVLTERPIFGGPKVVSILQSQDPSFVLQTYEKIMEASICRMSDANQNIYKGLAKGATDGRGLLTGIRHNNCYAVDEIFDGHESTPLDHYSFVGNVASRINHSCLGNVTLAFDPLSFSLVFKAVVDIKAGEQLFYSYCEVEASIATRRRNLAHYGFICQCRVCQNANLESDEFREQYQTRIAELCTISANVISGANTSWLTNKEFEDLLQLNKVAIEEGLDALPSYRELLGALTLGYWKQGNGLKARDCFVKMQVIESIFNAS</sequence>
<proteinExistence type="predicted"/>
<evidence type="ECO:0000313" key="2">
    <source>
        <dbReference type="EMBL" id="KAF9474368.1"/>
    </source>
</evidence>
<dbReference type="InterPro" id="IPR046341">
    <property type="entry name" value="SET_dom_sf"/>
</dbReference>
<comment type="caution">
    <text evidence="2">The sequence shown here is derived from an EMBL/GenBank/DDBJ whole genome shotgun (WGS) entry which is preliminary data.</text>
</comment>
<dbReference type="OrthoDB" id="5945798at2759"/>
<dbReference type="PANTHER" id="PTHR47332:SF4">
    <property type="entry name" value="SET DOMAIN-CONTAINING PROTEIN 5"/>
    <property type="match status" value="1"/>
</dbReference>
<keyword evidence="3" id="KW-1185">Reference proteome</keyword>
<reference evidence="2" key="1">
    <citation type="submission" date="2020-11" db="EMBL/GenBank/DDBJ databases">
        <authorList>
            <consortium name="DOE Joint Genome Institute"/>
            <person name="Ahrendt S."/>
            <person name="Riley R."/>
            <person name="Andreopoulos W."/>
            <person name="Labutti K."/>
            <person name="Pangilinan J."/>
            <person name="Ruiz-Duenas F.J."/>
            <person name="Barrasa J.M."/>
            <person name="Sanchez-Garcia M."/>
            <person name="Camarero S."/>
            <person name="Miyauchi S."/>
            <person name="Serrano A."/>
            <person name="Linde D."/>
            <person name="Babiker R."/>
            <person name="Drula E."/>
            <person name="Ayuso-Fernandez I."/>
            <person name="Pacheco R."/>
            <person name="Padilla G."/>
            <person name="Ferreira P."/>
            <person name="Barriuso J."/>
            <person name="Kellner H."/>
            <person name="Castanera R."/>
            <person name="Alfaro M."/>
            <person name="Ramirez L."/>
            <person name="Pisabarro A.G."/>
            <person name="Kuo A."/>
            <person name="Tritt A."/>
            <person name="Lipzen A."/>
            <person name="He G."/>
            <person name="Yan M."/>
            <person name="Ng V."/>
            <person name="Cullen D."/>
            <person name="Martin F."/>
            <person name="Rosso M.-N."/>
            <person name="Henrissat B."/>
            <person name="Hibbett D."/>
            <person name="Martinez A.T."/>
            <person name="Grigoriev I.V."/>
        </authorList>
    </citation>
    <scope>NUCLEOTIDE SEQUENCE</scope>
    <source>
        <strain evidence="2">CIRM-BRFM 674</strain>
    </source>
</reference>
<dbReference type="AlphaFoldDB" id="A0A9P6CWA0"/>
<gene>
    <name evidence="2" type="ORF">BDN70DRAFT_997084</name>
</gene>
<accession>A0A9P6CWA0</accession>
<dbReference type="EMBL" id="MU155382">
    <property type="protein sequence ID" value="KAF9474368.1"/>
    <property type="molecule type" value="Genomic_DNA"/>
</dbReference>
<name>A0A9P6CWA0_9AGAR</name>
<dbReference type="SUPFAM" id="SSF82199">
    <property type="entry name" value="SET domain"/>
    <property type="match status" value="1"/>
</dbReference>
<organism evidence="2 3">
    <name type="scientific">Pholiota conissans</name>
    <dbReference type="NCBI Taxonomy" id="109636"/>
    <lineage>
        <taxon>Eukaryota</taxon>
        <taxon>Fungi</taxon>
        <taxon>Dikarya</taxon>
        <taxon>Basidiomycota</taxon>
        <taxon>Agaricomycotina</taxon>
        <taxon>Agaricomycetes</taxon>
        <taxon>Agaricomycetidae</taxon>
        <taxon>Agaricales</taxon>
        <taxon>Agaricineae</taxon>
        <taxon>Strophariaceae</taxon>
        <taxon>Pholiota</taxon>
    </lineage>
</organism>
<feature type="domain" description="SET" evidence="1">
    <location>
        <begin position="52"/>
        <end position="213"/>
    </location>
</feature>
<dbReference type="PANTHER" id="PTHR47332">
    <property type="entry name" value="SET DOMAIN-CONTAINING PROTEIN 5"/>
    <property type="match status" value="1"/>
</dbReference>
<dbReference type="Pfam" id="PF00856">
    <property type="entry name" value="SET"/>
    <property type="match status" value="1"/>
</dbReference>
<dbReference type="Proteomes" id="UP000807469">
    <property type="component" value="Unassembled WGS sequence"/>
</dbReference>